<name>A0A4Y2RN44_ARAVE</name>
<protein>
    <submittedName>
        <fullName evidence="1">Uncharacterized protein</fullName>
    </submittedName>
</protein>
<dbReference type="AlphaFoldDB" id="A0A4Y2RN44"/>
<keyword evidence="2" id="KW-1185">Reference proteome</keyword>
<accession>A0A4Y2RN44</accession>
<evidence type="ECO:0000313" key="2">
    <source>
        <dbReference type="Proteomes" id="UP000499080"/>
    </source>
</evidence>
<sequence length="100" mass="11523">MGTVKLGIHLYSIPFHLSQDCTTGARHSSVLHSIPFVPGLFFSIHSSRKMGHAIHGCSKMRFQTRLKAAEFYPLLYPYTEDFEFHFYPRREVSMSSDPLM</sequence>
<organism evidence="1 2">
    <name type="scientific">Araneus ventricosus</name>
    <name type="common">Orbweaver spider</name>
    <name type="synonym">Epeira ventricosa</name>
    <dbReference type="NCBI Taxonomy" id="182803"/>
    <lineage>
        <taxon>Eukaryota</taxon>
        <taxon>Metazoa</taxon>
        <taxon>Ecdysozoa</taxon>
        <taxon>Arthropoda</taxon>
        <taxon>Chelicerata</taxon>
        <taxon>Arachnida</taxon>
        <taxon>Araneae</taxon>
        <taxon>Araneomorphae</taxon>
        <taxon>Entelegynae</taxon>
        <taxon>Araneoidea</taxon>
        <taxon>Araneidae</taxon>
        <taxon>Araneus</taxon>
    </lineage>
</organism>
<reference evidence="1 2" key="1">
    <citation type="journal article" date="2019" name="Sci. Rep.">
        <title>Orb-weaving spider Araneus ventricosus genome elucidates the spidroin gene catalogue.</title>
        <authorList>
            <person name="Kono N."/>
            <person name="Nakamura H."/>
            <person name="Ohtoshi R."/>
            <person name="Moran D.A.P."/>
            <person name="Shinohara A."/>
            <person name="Yoshida Y."/>
            <person name="Fujiwara M."/>
            <person name="Mori M."/>
            <person name="Tomita M."/>
            <person name="Arakawa K."/>
        </authorList>
    </citation>
    <scope>NUCLEOTIDE SEQUENCE [LARGE SCALE GENOMIC DNA]</scope>
</reference>
<gene>
    <name evidence="1" type="ORF">AVEN_8964_1</name>
</gene>
<evidence type="ECO:0000313" key="1">
    <source>
        <dbReference type="EMBL" id="GBN76679.1"/>
    </source>
</evidence>
<dbReference type="Proteomes" id="UP000499080">
    <property type="component" value="Unassembled WGS sequence"/>
</dbReference>
<dbReference type="EMBL" id="BGPR01017612">
    <property type="protein sequence ID" value="GBN76679.1"/>
    <property type="molecule type" value="Genomic_DNA"/>
</dbReference>
<comment type="caution">
    <text evidence="1">The sequence shown here is derived from an EMBL/GenBank/DDBJ whole genome shotgun (WGS) entry which is preliminary data.</text>
</comment>
<proteinExistence type="predicted"/>